<dbReference type="OrthoDB" id="4774974at2"/>
<evidence type="ECO:0000313" key="2">
    <source>
        <dbReference type="Proteomes" id="UP000255417"/>
    </source>
</evidence>
<organism evidence="1 2">
    <name type="scientific">Phocoenobacter uteri</name>
    <dbReference type="NCBI Taxonomy" id="146806"/>
    <lineage>
        <taxon>Bacteria</taxon>
        <taxon>Pseudomonadati</taxon>
        <taxon>Pseudomonadota</taxon>
        <taxon>Gammaproteobacteria</taxon>
        <taxon>Pasteurellales</taxon>
        <taxon>Pasteurellaceae</taxon>
        <taxon>Phocoenobacter</taxon>
    </lineage>
</organism>
<dbReference type="NCBIfam" id="NF007592">
    <property type="entry name" value="PRK10234.1"/>
    <property type="match status" value="1"/>
</dbReference>
<accession>A0A379CC26</accession>
<dbReference type="InterPro" id="IPR009693">
    <property type="entry name" value="Glucitol_operon_activator"/>
</dbReference>
<dbReference type="RefSeq" id="WP_115316318.1">
    <property type="nucleotide sequence ID" value="NZ_LWIF01000001.1"/>
</dbReference>
<gene>
    <name evidence="1" type="ORF">NCTC12872_01928</name>
</gene>
<keyword evidence="2" id="KW-1185">Reference proteome</keyword>
<evidence type="ECO:0000313" key="1">
    <source>
        <dbReference type="EMBL" id="SUB59870.1"/>
    </source>
</evidence>
<dbReference type="Pfam" id="PF06923">
    <property type="entry name" value="GutM"/>
    <property type="match status" value="1"/>
</dbReference>
<dbReference type="GO" id="GO:0003677">
    <property type="term" value="F:DNA binding"/>
    <property type="evidence" value="ECO:0007669"/>
    <property type="project" value="UniProtKB-KW"/>
</dbReference>
<name>A0A379CC26_9PAST</name>
<sequence>MNSTNMLIFIAISAWILQIGLGWWQVSRFNNAFQALCKKGNVGVGKSKGRFKPKVIIAVAFDSNLYVTDAILMKGFSVFSQPQSMENLIGLHYDNIDPITLFSKQIAYQEALTEAIKLK</sequence>
<dbReference type="EMBL" id="UGTA01000001">
    <property type="protein sequence ID" value="SUB59870.1"/>
    <property type="molecule type" value="Genomic_DNA"/>
</dbReference>
<protein>
    <submittedName>
        <fullName evidence="1">DNA-binding transcriptional activator GutM</fullName>
    </submittedName>
</protein>
<proteinExistence type="predicted"/>
<dbReference type="AlphaFoldDB" id="A0A379CC26"/>
<reference evidence="1 2" key="1">
    <citation type="submission" date="2018-06" db="EMBL/GenBank/DDBJ databases">
        <authorList>
            <consortium name="Pathogen Informatics"/>
            <person name="Doyle S."/>
        </authorList>
    </citation>
    <scope>NUCLEOTIDE SEQUENCE [LARGE SCALE GENOMIC DNA]</scope>
    <source>
        <strain evidence="1 2">NCTC12872</strain>
    </source>
</reference>
<keyword evidence="1" id="KW-0238">DNA-binding</keyword>
<dbReference type="Proteomes" id="UP000255417">
    <property type="component" value="Unassembled WGS sequence"/>
</dbReference>